<feature type="binding site" evidence="11">
    <location>
        <position position="102"/>
    </location>
    <ligand>
        <name>Mg(2+)</name>
        <dbReference type="ChEBI" id="CHEBI:18420"/>
    </ligand>
</feature>
<dbReference type="NCBIfam" id="NF000768">
    <property type="entry name" value="PRK00051.1"/>
    <property type="match status" value="1"/>
</dbReference>
<accession>A0A1E2V958</accession>
<evidence type="ECO:0000256" key="10">
    <source>
        <dbReference type="ARBA" id="ARBA00023102"/>
    </source>
</evidence>
<dbReference type="InterPro" id="IPR002496">
    <property type="entry name" value="PRib_AMP_CycHydrolase_dom"/>
</dbReference>
<dbReference type="FunFam" id="3.10.20.810:FF:000001">
    <property type="entry name" value="Histidine biosynthesis bifunctional protein HisIE"/>
    <property type="match status" value="1"/>
</dbReference>
<comment type="similarity">
    <text evidence="6">In the N-terminal section; belongs to the PRA-CH family.</text>
</comment>
<dbReference type="UniPathway" id="UPA00031">
    <property type="reaction ID" value="UER00008"/>
</dbReference>
<evidence type="ECO:0000256" key="3">
    <source>
        <dbReference type="ARBA" id="ARBA00005169"/>
    </source>
</evidence>
<name>A0A1E2V958_9GAMM</name>
<dbReference type="GO" id="GO:0000105">
    <property type="term" value="P:L-histidine biosynthetic process"/>
    <property type="evidence" value="ECO:0007669"/>
    <property type="project" value="UniProtKB-UniRule"/>
</dbReference>
<dbReference type="PANTHER" id="PTHR42945:SF1">
    <property type="entry name" value="HISTIDINE BIOSYNTHESIS BIFUNCTIONAL PROTEIN HIS7"/>
    <property type="match status" value="1"/>
</dbReference>
<dbReference type="PANTHER" id="PTHR42945">
    <property type="entry name" value="HISTIDINE BIOSYNTHESIS BIFUNCTIONAL PROTEIN"/>
    <property type="match status" value="1"/>
</dbReference>
<comment type="subunit">
    <text evidence="11">Homodimer.</text>
</comment>
<dbReference type="GO" id="GO:0004635">
    <property type="term" value="F:phosphoribosyl-AMP cyclohydrolase activity"/>
    <property type="evidence" value="ECO:0007669"/>
    <property type="project" value="UniProtKB-UniRule"/>
</dbReference>
<dbReference type="RefSeq" id="WP_068997808.1">
    <property type="nucleotide sequence ID" value="NZ_MDTQ01000001.1"/>
</dbReference>
<dbReference type="GO" id="GO:0004636">
    <property type="term" value="F:phosphoribosyl-ATP diphosphatase activity"/>
    <property type="evidence" value="ECO:0007669"/>
    <property type="project" value="UniProtKB-EC"/>
</dbReference>
<comment type="catalytic activity">
    <reaction evidence="1 11">
        <text>1-(5-phospho-beta-D-ribosyl)-5'-AMP + H2O = 1-(5-phospho-beta-D-ribosyl)-5-[(5-phospho-beta-D-ribosylamino)methylideneamino]imidazole-4-carboxamide</text>
        <dbReference type="Rhea" id="RHEA:20049"/>
        <dbReference type="ChEBI" id="CHEBI:15377"/>
        <dbReference type="ChEBI" id="CHEBI:58435"/>
        <dbReference type="ChEBI" id="CHEBI:59457"/>
        <dbReference type="EC" id="3.5.4.19"/>
    </reaction>
</comment>
<dbReference type="HAMAP" id="MF_01021">
    <property type="entry name" value="HisI"/>
    <property type="match status" value="1"/>
</dbReference>
<keyword evidence="11" id="KW-0862">Zinc</keyword>
<dbReference type="AlphaFoldDB" id="A0A1E2V958"/>
<comment type="function">
    <text evidence="11">Catalyzes the hydrolysis of the adenine ring of phosphoribosyl-AMP.</text>
</comment>
<dbReference type="InterPro" id="IPR026660">
    <property type="entry name" value="PRA-CH"/>
</dbReference>
<feature type="binding site" evidence="11">
    <location>
        <position position="122"/>
    </location>
    <ligand>
        <name>Zn(2+)</name>
        <dbReference type="ChEBI" id="CHEBI:29105"/>
        <note>ligand shared between dimeric partners</note>
    </ligand>
</feature>
<comment type="subcellular location">
    <subcellularLocation>
        <location evidence="11">Cytoplasm</location>
    </subcellularLocation>
</comment>
<dbReference type="Gene3D" id="3.10.20.810">
    <property type="entry name" value="Phosphoribosyl-AMP cyclohydrolase"/>
    <property type="match status" value="1"/>
</dbReference>
<dbReference type="InterPro" id="IPR038019">
    <property type="entry name" value="PRib_AMP_CycHydrolase_sf"/>
</dbReference>
<dbReference type="EMBL" id="MDTQ01000001">
    <property type="protein sequence ID" value="ODC03392.1"/>
    <property type="molecule type" value="Genomic_DNA"/>
</dbReference>
<feature type="domain" description="Phosphoribosyl-AMP cyclohydrolase" evidence="12">
    <location>
        <begin position="51"/>
        <end position="124"/>
    </location>
</feature>
<evidence type="ECO:0000313" key="14">
    <source>
        <dbReference type="Proteomes" id="UP000094291"/>
    </source>
</evidence>
<reference evidence="13 14" key="1">
    <citation type="submission" date="2016-08" db="EMBL/GenBank/DDBJ databases">
        <authorList>
            <person name="Seilhamer J.J."/>
        </authorList>
    </citation>
    <scope>NUCLEOTIDE SEQUENCE [LARGE SCALE GENOMIC DNA]</scope>
    <source>
        <strain evidence="13 14">PH27A</strain>
    </source>
</reference>
<dbReference type="SUPFAM" id="SSF141734">
    <property type="entry name" value="HisI-like"/>
    <property type="match status" value="1"/>
</dbReference>
<comment type="catalytic activity">
    <reaction evidence="2">
        <text>1-(5-phospho-beta-D-ribosyl)-ATP + H2O = 1-(5-phospho-beta-D-ribosyl)-5'-AMP + diphosphate + H(+)</text>
        <dbReference type="Rhea" id="RHEA:22828"/>
        <dbReference type="ChEBI" id="CHEBI:15377"/>
        <dbReference type="ChEBI" id="CHEBI:15378"/>
        <dbReference type="ChEBI" id="CHEBI:33019"/>
        <dbReference type="ChEBI" id="CHEBI:59457"/>
        <dbReference type="ChEBI" id="CHEBI:73183"/>
        <dbReference type="EC" id="3.6.1.31"/>
    </reaction>
</comment>
<gene>
    <name evidence="11" type="primary">hisI</name>
    <name evidence="13" type="ORF">BFW38_07350</name>
</gene>
<comment type="pathway">
    <text evidence="4">Amino-acid biosynthesis; L-histidine biosynthesis; L-histidine from 5-phospho-alpha-D-ribose 1-diphosphate: step 2/9.</text>
</comment>
<evidence type="ECO:0000256" key="7">
    <source>
        <dbReference type="ARBA" id="ARBA00022490"/>
    </source>
</evidence>
<evidence type="ECO:0000256" key="4">
    <source>
        <dbReference type="ARBA" id="ARBA00005204"/>
    </source>
</evidence>
<evidence type="ECO:0000259" key="12">
    <source>
        <dbReference type="Pfam" id="PF01502"/>
    </source>
</evidence>
<protein>
    <recommendedName>
        <fullName evidence="11">Phosphoribosyl-AMP cyclohydrolase</fullName>
        <shortName evidence="11">PRA-CH</shortName>
        <ecNumber evidence="11">3.5.4.19</ecNumber>
    </recommendedName>
</protein>
<dbReference type="GO" id="GO:0008270">
    <property type="term" value="F:zinc ion binding"/>
    <property type="evidence" value="ECO:0007669"/>
    <property type="project" value="UniProtKB-UniRule"/>
</dbReference>
<evidence type="ECO:0000256" key="1">
    <source>
        <dbReference type="ARBA" id="ARBA00000024"/>
    </source>
</evidence>
<feature type="binding site" evidence="11">
    <location>
        <position position="98"/>
    </location>
    <ligand>
        <name>Mg(2+)</name>
        <dbReference type="ChEBI" id="CHEBI:18420"/>
    </ligand>
</feature>
<feature type="binding site" evidence="11">
    <location>
        <position position="99"/>
    </location>
    <ligand>
        <name>Zn(2+)</name>
        <dbReference type="ChEBI" id="CHEBI:29105"/>
        <note>ligand shared between dimeric partners</note>
    </ligand>
</feature>
<comment type="cofactor">
    <cofactor evidence="11">
        <name>Mg(2+)</name>
        <dbReference type="ChEBI" id="CHEBI:18420"/>
    </cofactor>
    <text evidence="11">Binds 1 Mg(2+) ion per subunit.</text>
</comment>
<dbReference type="GO" id="GO:0005737">
    <property type="term" value="C:cytoplasm"/>
    <property type="evidence" value="ECO:0007669"/>
    <property type="project" value="UniProtKB-SubCell"/>
</dbReference>
<keyword evidence="9 11" id="KW-0378">Hydrolase</keyword>
<keyword evidence="10 11" id="KW-0368">Histidine biosynthesis</keyword>
<keyword evidence="7 11" id="KW-0963">Cytoplasm</keyword>
<dbReference type="GO" id="GO:0000287">
    <property type="term" value="F:magnesium ion binding"/>
    <property type="evidence" value="ECO:0007669"/>
    <property type="project" value="UniProtKB-UniRule"/>
</dbReference>
<dbReference type="OrthoDB" id="9795769at2"/>
<keyword evidence="8 11" id="KW-0028">Amino-acid biosynthesis</keyword>
<evidence type="ECO:0000256" key="11">
    <source>
        <dbReference type="HAMAP-Rule" id="MF_01021"/>
    </source>
</evidence>
<comment type="similarity">
    <text evidence="11">Belongs to the PRA-CH family.</text>
</comment>
<organism evidence="13 14">
    <name type="scientific">Terasakiispira papahanaumokuakeensis</name>
    <dbReference type="NCBI Taxonomy" id="197479"/>
    <lineage>
        <taxon>Bacteria</taxon>
        <taxon>Pseudomonadati</taxon>
        <taxon>Pseudomonadota</taxon>
        <taxon>Gammaproteobacteria</taxon>
        <taxon>Oceanospirillales</taxon>
        <taxon>Terasakiispira</taxon>
    </lineage>
</organism>
<comment type="pathway">
    <text evidence="3 11">Amino-acid biosynthesis; L-histidine biosynthesis; L-histidine from 5-phospho-alpha-D-ribose 1-diphosphate: step 3/9.</text>
</comment>
<comment type="cofactor">
    <cofactor evidence="11">
        <name>Zn(2+)</name>
        <dbReference type="ChEBI" id="CHEBI:29105"/>
    </cofactor>
    <text evidence="11">Binds 1 zinc ion per subunit.</text>
</comment>
<dbReference type="EC" id="3.5.4.19" evidence="11"/>
<keyword evidence="11" id="KW-0460">Magnesium</keyword>
<dbReference type="STRING" id="197479.BFW38_07350"/>
<evidence type="ECO:0000256" key="2">
    <source>
        <dbReference type="ARBA" id="ARBA00001460"/>
    </source>
</evidence>
<evidence type="ECO:0000256" key="9">
    <source>
        <dbReference type="ARBA" id="ARBA00022801"/>
    </source>
</evidence>
<evidence type="ECO:0000256" key="8">
    <source>
        <dbReference type="ARBA" id="ARBA00022605"/>
    </source>
</evidence>
<feature type="binding site" evidence="11">
    <location>
        <position position="115"/>
    </location>
    <ligand>
        <name>Zn(2+)</name>
        <dbReference type="ChEBI" id="CHEBI:29105"/>
        <note>ligand shared between dimeric partners</note>
    </ligand>
</feature>
<comment type="caution">
    <text evidence="13">The sequence shown here is derived from an EMBL/GenBank/DDBJ whole genome shotgun (WGS) entry which is preliminary data.</text>
</comment>
<comment type="similarity">
    <text evidence="5">In the C-terminal section; belongs to the PRA-PH family.</text>
</comment>
<dbReference type="Proteomes" id="UP000094291">
    <property type="component" value="Unassembled WGS sequence"/>
</dbReference>
<proteinExistence type="inferred from homology"/>
<evidence type="ECO:0000313" key="13">
    <source>
        <dbReference type="EMBL" id="ODC03392.1"/>
    </source>
</evidence>
<evidence type="ECO:0000256" key="6">
    <source>
        <dbReference type="ARBA" id="ARBA00008299"/>
    </source>
</evidence>
<evidence type="ECO:0000256" key="5">
    <source>
        <dbReference type="ARBA" id="ARBA00007731"/>
    </source>
</evidence>
<sequence length="149" mass="16674">MGSSTPFWQALESAETGTQRPLEEALDALAFNEAGLIPAIAQQHDTGEVLMMAWMNREALETSIQERRACYWSRSRNRLWRKGESSGQVQQLYSIHTDCDGDTLLLKVDQQGAACHTGRRDCFYVALTETHAEVDQSPLVDPNTLYGNP</sequence>
<keyword evidence="11" id="KW-0479">Metal-binding</keyword>
<feature type="binding site" evidence="11">
    <location>
        <position position="100"/>
    </location>
    <ligand>
        <name>Mg(2+)</name>
        <dbReference type="ChEBI" id="CHEBI:18420"/>
    </ligand>
</feature>
<keyword evidence="14" id="KW-1185">Reference proteome</keyword>
<dbReference type="Pfam" id="PF01502">
    <property type="entry name" value="PRA-CH"/>
    <property type="match status" value="1"/>
</dbReference>